<evidence type="ECO:0000313" key="7">
    <source>
        <dbReference type="Proteomes" id="UP000663851"/>
    </source>
</evidence>
<dbReference type="EMBL" id="CAJNYD010000201">
    <property type="protein sequence ID" value="CAF3228507.1"/>
    <property type="molecule type" value="Genomic_DNA"/>
</dbReference>
<reference evidence="5" key="1">
    <citation type="submission" date="2021-02" db="EMBL/GenBank/DDBJ databases">
        <authorList>
            <person name="Nowell W R."/>
        </authorList>
    </citation>
    <scope>NUCLEOTIDE SEQUENCE</scope>
</reference>
<protein>
    <submittedName>
        <fullName evidence="5">Uncharacterized protein</fullName>
    </submittedName>
</protein>
<feature type="compositionally biased region" description="Polar residues" evidence="1">
    <location>
        <begin position="92"/>
        <end position="103"/>
    </location>
</feature>
<dbReference type="OrthoDB" id="10038851at2759"/>
<feature type="compositionally biased region" description="Low complexity" evidence="1">
    <location>
        <begin position="69"/>
        <end position="80"/>
    </location>
</feature>
<dbReference type="Proteomes" id="UP000663833">
    <property type="component" value="Unassembled WGS sequence"/>
</dbReference>
<proteinExistence type="predicted"/>
<dbReference type="Proteomes" id="UP000663825">
    <property type="component" value="Unassembled WGS sequence"/>
</dbReference>
<feature type="compositionally biased region" description="Basic and acidic residues" evidence="1">
    <location>
        <begin position="82"/>
        <end position="91"/>
    </location>
</feature>
<name>A0A819VKH9_9BILA</name>
<dbReference type="Proteomes" id="UP000663848">
    <property type="component" value="Unassembled WGS sequence"/>
</dbReference>
<dbReference type="EMBL" id="CAJNXB010000987">
    <property type="protein sequence ID" value="CAF3120071.1"/>
    <property type="molecule type" value="Genomic_DNA"/>
</dbReference>
<dbReference type="AlphaFoldDB" id="A0A819VKH9"/>
<dbReference type="EMBL" id="CAJNYT010002620">
    <property type="protein sequence ID" value="CAF3480805.1"/>
    <property type="molecule type" value="Genomic_DNA"/>
</dbReference>
<evidence type="ECO:0000313" key="4">
    <source>
        <dbReference type="EMBL" id="CAF3480805.1"/>
    </source>
</evidence>
<gene>
    <name evidence="4" type="ORF">GRG538_LOCUS16322</name>
    <name evidence="5" type="ORF">HFQ381_LOCUS1598</name>
    <name evidence="3" type="ORF">LUA448_LOCUS3614</name>
    <name evidence="6" type="ORF">QYT958_LOCUS1313</name>
    <name evidence="2" type="ORF">TIS948_LOCUS7943</name>
</gene>
<evidence type="ECO:0000256" key="1">
    <source>
        <dbReference type="SAM" id="MobiDB-lite"/>
    </source>
</evidence>
<evidence type="ECO:0000313" key="3">
    <source>
        <dbReference type="EMBL" id="CAF3228507.1"/>
    </source>
</evidence>
<dbReference type="Proteomes" id="UP000663851">
    <property type="component" value="Unassembled WGS sequence"/>
</dbReference>
<dbReference type="EMBL" id="CAJOBO010000046">
    <property type="protein sequence ID" value="CAF4110238.1"/>
    <property type="molecule type" value="Genomic_DNA"/>
</dbReference>
<evidence type="ECO:0000313" key="2">
    <source>
        <dbReference type="EMBL" id="CAF3120071.1"/>
    </source>
</evidence>
<organism evidence="5 7">
    <name type="scientific">Rotaria socialis</name>
    <dbReference type="NCBI Taxonomy" id="392032"/>
    <lineage>
        <taxon>Eukaryota</taxon>
        <taxon>Metazoa</taxon>
        <taxon>Spiralia</taxon>
        <taxon>Gnathifera</taxon>
        <taxon>Rotifera</taxon>
        <taxon>Eurotatoria</taxon>
        <taxon>Bdelloidea</taxon>
        <taxon>Philodinida</taxon>
        <taxon>Philodinidae</taxon>
        <taxon>Rotaria</taxon>
    </lineage>
</organism>
<accession>A0A819VKH9</accession>
<dbReference type="EMBL" id="CAJOBR010000070">
    <property type="protein sequence ID" value="CAF4459550.1"/>
    <property type="molecule type" value="Genomic_DNA"/>
</dbReference>
<evidence type="ECO:0000313" key="5">
    <source>
        <dbReference type="EMBL" id="CAF4110238.1"/>
    </source>
</evidence>
<feature type="region of interest" description="Disordered" evidence="1">
    <location>
        <begin position="66"/>
        <end position="131"/>
    </location>
</feature>
<dbReference type="Proteomes" id="UP000663872">
    <property type="component" value="Unassembled WGS sequence"/>
</dbReference>
<evidence type="ECO:0000313" key="6">
    <source>
        <dbReference type="EMBL" id="CAF4459550.1"/>
    </source>
</evidence>
<comment type="caution">
    <text evidence="5">The sequence shown here is derived from an EMBL/GenBank/DDBJ whole genome shotgun (WGS) entry which is preliminary data.</text>
</comment>
<sequence length="219" mass="23637">MSVTPGLGVFNKDKVANKFGIQLKAKEVLQQPSTPLTAKKIATSRTSCVPKNKTISDFRTDNNVNEFLSNTNPTSTSSISEATRKHSEKPTTNKPSLGPVNTSVRHEQSHSLNTNTNHSTEKSTESLPAKPFEISKKKMITSTEQAVSPALPVKQSSVLATHQKTEAQIQHQKDQPLYKRQLSKTLDNNSSPINKSTTATAAAAAAATTTNALATSLKR</sequence>